<evidence type="ECO:0000313" key="2">
    <source>
        <dbReference type="Proteomes" id="UP000504606"/>
    </source>
</evidence>
<dbReference type="Pfam" id="PF12937">
    <property type="entry name" value="F-box-like"/>
    <property type="match status" value="1"/>
</dbReference>
<dbReference type="RefSeq" id="XP_052120980.1">
    <property type="nucleotide sequence ID" value="XM_052265020.1"/>
</dbReference>
<dbReference type="RefSeq" id="XP_052120985.1">
    <property type="nucleotide sequence ID" value="XM_052265025.1"/>
</dbReference>
<feature type="domain" description="F-box" evidence="1">
    <location>
        <begin position="2"/>
        <end position="48"/>
    </location>
</feature>
<name>A0A9C6WWK6_FRAOC</name>
<reference evidence="3 4" key="1">
    <citation type="submission" date="2025-04" db="UniProtKB">
        <authorList>
            <consortium name="RefSeq"/>
        </authorList>
    </citation>
    <scope>IDENTIFICATION</scope>
    <source>
        <tissue evidence="3 4">Whole organism</tissue>
    </source>
</reference>
<gene>
    <name evidence="3 4 5 6 7 8" type="primary">LOC113205016</name>
</gene>
<dbReference type="InterPro" id="IPR001810">
    <property type="entry name" value="F-box_dom"/>
</dbReference>
<dbReference type="Proteomes" id="UP000504606">
    <property type="component" value="Unplaced"/>
</dbReference>
<evidence type="ECO:0000313" key="8">
    <source>
        <dbReference type="RefSeq" id="XP_052120985.1"/>
    </source>
</evidence>
<dbReference type="SUPFAM" id="SSF81383">
    <property type="entry name" value="F-box domain"/>
    <property type="match status" value="1"/>
</dbReference>
<dbReference type="InterPro" id="IPR036047">
    <property type="entry name" value="F-box-like_dom_sf"/>
</dbReference>
<dbReference type="PROSITE" id="PS50181">
    <property type="entry name" value="FBOX"/>
    <property type="match status" value="1"/>
</dbReference>
<evidence type="ECO:0000313" key="3">
    <source>
        <dbReference type="RefSeq" id="XP_052120979.1"/>
    </source>
</evidence>
<evidence type="ECO:0000313" key="6">
    <source>
        <dbReference type="RefSeq" id="XP_052120982.1"/>
    </source>
</evidence>
<proteinExistence type="predicted"/>
<sequence length="481" mass="52953">MKKGMERLPDDVLLMMMEYFTATDLVTCRLVSKRWGSLAVHPSVWRHRTITTHCCNHFVCLVLRLAPCVQELRFTFPSRPGVCPLPYATTKCAAETLIVSVSGKGAAQAALAIRHQESLGRLKHVLLQTEELSDSDDVSVVFEVLASMSGLQLLSVVTTPGGVRFMPRAILHSSNPTASLRYFRCTLSAGMEEFCKFVFAGHATTLEKIELSPKNVSSELELDAVDQEYMAMVSLAPLLAGMPNLDHLKCPLLPGLDALASCTSLKELLFVVGTSTSMHTAVLSVTTLLRRLTSQLSELTLLYCSGTRGPTDVGLHLVEALTSGRPVLEALSISNLAFKELEYLPQLETLLTSLPLLPALRHLAVDVVPDELLRAITPNTAPALQSFLVKDRHRCAHSWLHRDTLQSFLLRNPSLHVVVRFQSTKCEDSPCETCLLDCHHLLRSTTLAGFFSHDADKCSSPEDHSSTKSILWIHVSSMEVC</sequence>
<dbReference type="AlphaFoldDB" id="A0A9C6WWK6"/>
<dbReference type="RefSeq" id="XP_052120982.1">
    <property type="nucleotide sequence ID" value="XM_052265022.1"/>
</dbReference>
<dbReference type="Gene3D" id="1.20.1280.50">
    <property type="match status" value="1"/>
</dbReference>
<accession>A0A9C6WWK6</accession>
<dbReference type="RefSeq" id="XP_052120983.1">
    <property type="nucleotide sequence ID" value="XM_052265023.1"/>
</dbReference>
<dbReference type="GeneID" id="113205016"/>
<evidence type="ECO:0000313" key="5">
    <source>
        <dbReference type="RefSeq" id="XP_052120981.1"/>
    </source>
</evidence>
<dbReference type="SMART" id="SM00256">
    <property type="entry name" value="FBOX"/>
    <property type="match status" value="1"/>
</dbReference>
<protein>
    <submittedName>
        <fullName evidence="3 4">Uncharacterized protein LOC113205016 isoform X1</fullName>
    </submittedName>
</protein>
<keyword evidence="2" id="KW-1185">Reference proteome</keyword>
<dbReference type="OrthoDB" id="10257471at2759"/>
<organism evidence="2 4">
    <name type="scientific">Frankliniella occidentalis</name>
    <name type="common">Western flower thrips</name>
    <name type="synonym">Euthrips occidentalis</name>
    <dbReference type="NCBI Taxonomy" id="133901"/>
    <lineage>
        <taxon>Eukaryota</taxon>
        <taxon>Metazoa</taxon>
        <taxon>Ecdysozoa</taxon>
        <taxon>Arthropoda</taxon>
        <taxon>Hexapoda</taxon>
        <taxon>Insecta</taxon>
        <taxon>Pterygota</taxon>
        <taxon>Neoptera</taxon>
        <taxon>Paraneoptera</taxon>
        <taxon>Thysanoptera</taxon>
        <taxon>Terebrantia</taxon>
        <taxon>Thripoidea</taxon>
        <taxon>Thripidae</taxon>
        <taxon>Frankliniella</taxon>
    </lineage>
</organism>
<evidence type="ECO:0000259" key="1">
    <source>
        <dbReference type="PROSITE" id="PS50181"/>
    </source>
</evidence>
<dbReference type="KEGG" id="foc:113205016"/>
<evidence type="ECO:0000313" key="7">
    <source>
        <dbReference type="RefSeq" id="XP_052120983.1"/>
    </source>
</evidence>
<dbReference type="RefSeq" id="XP_052120981.1">
    <property type="nucleotide sequence ID" value="XM_052265021.1"/>
</dbReference>
<dbReference type="SUPFAM" id="SSF52047">
    <property type="entry name" value="RNI-like"/>
    <property type="match status" value="1"/>
</dbReference>
<evidence type="ECO:0000313" key="4">
    <source>
        <dbReference type="RefSeq" id="XP_052120980.1"/>
    </source>
</evidence>
<dbReference type="RefSeq" id="XP_052120979.1">
    <property type="nucleotide sequence ID" value="XM_052265019.1"/>
</dbReference>